<protein>
    <recommendedName>
        <fullName evidence="3">Ig-like domain-containing protein</fullName>
    </recommendedName>
</protein>
<keyword evidence="1" id="KW-0732">Signal</keyword>
<keyword evidence="2" id="KW-0472">Membrane</keyword>
<evidence type="ECO:0000313" key="5">
    <source>
        <dbReference type="Proteomes" id="UP000490922"/>
    </source>
</evidence>
<organism evidence="4 5">
    <name type="scientific">Flavobacterium luteum</name>
    <dbReference type="NCBI Taxonomy" id="2026654"/>
    <lineage>
        <taxon>Bacteria</taxon>
        <taxon>Pseudomonadati</taxon>
        <taxon>Bacteroidota</taxon>
        <taxon>Flavobacteriia</taxon>
        <taxon>Flavobacteriales</taxon>
        <taxon>Flavobacteriaceae</taxon>
        <taxon>Flavobacterium</taxon>
    </lineage>
</organism>
<name>A0A7J5ADH7_9FLAO</name>
<evidence type="ECO:0000256" key="1">
    <source>
        <dbReference type="ARBA" id="ARBA00022729"/>
    </source>
</evidence>
<proteinExistence type="predicted"/>
<accession>A0A7J5ADH7</accession>
<keyword evidence="5" id="KW-1185">Reference proteome</keyword>
<sequence>MSAKNFFNLKTFIQNKKRKTTTKFFNVLTFFLLVNLVSTNLYSQNLITNGDFERGTVGFVTNSVAYKLITPPFSGSTAPGEYAITNDPKPMNTANFITIGDHTSGTGNMMIIDGTTTTGNRRFWIAGSTGDGICGLKVGDTYTFSYWIKSISNTVINNDTQAKIVTFIGNALDVTPNNPTAIAPLPAVDWQKVEYTFKATSACVNIELFNTNLNPVGNDFAIDDLVLTGPPVLLSINTSFTNPLCPSSSDGTITATGVGGSFPYIKYTLSGASAATSLTGLFTGLAPGTYDVSVTDNSNTESPKTSITLSPPTDLTVSQSKTICSGNSTELGVSGSTSTYTWTALPTDITLTNPNSANPTVKPTQTTTYTVTSNPISPNSISLLTNGNFSEGNTGFINDYAYILNPGNGGTQRAYGIVTSAKNWFNPFADCKDHTSGAGNMIVFDGSTANSGNDKAWEQTVPVVPNQNYTFSYWVQSVVSVNPAKIEVTINGTSIGIANAPNSTCKWVQYSYVWNSGNSINATISMYDRVFISDGNDFALDDLSFKINATCSLSKSVTITVDQPIAPTFTQPAPVCLGTIIPALRTTSINGITGTWSPDIDNTKTTEYTFTPTLGICASTTKLTISITTSITPTFDPITICLGAPLSLPSASLNEITGVWSPAIDNTKTTEYTFTPTSGNCSTETKLTVDVNPNITPTFNPIAAICSGGALLPLPTSSLNGISGTWFPDLNNTSTTDYKFTPSVGQCATTKDLTITVNNPSVSITAGCIATNYTLEAIPSENNVTYSWFKDNAIVNNQSANKLVVKDLGSYKVVINSDGCDAEAIENVIVLNCNTPIVPKGISPNNDTLNDTFDLSNFNVSKLEIFNRYGIKVYS</sequence>
<feature type="non-terminal residue" evidence="4">
    <location>
        <position position="875"/>
    </location>
</feature>
<keyword evidence="2" id="KW-1133">Transmembrane helix</keyword>
<dbReference type="Pfam" id="PF13585">
    <property type="entry name" value="CHU_C"/>
    <property type="match status" value="1"/>
</dbReference>
<evidence type="ECO:0000259" key="3">
    <source>
        <dbReference type="PROSITE" id="PS50835"/>
    </source>
</evidence>
<comment type="caution">
    <text evidence="4">The sequence shown here is derived from an EMBL/GenBank/DDBJ whole genome shotgun (WGS) entry which is preliminary data.</text>
</comment>
<evidence type="ECO:0000313" key="4">
    <source>
        <dbReference type="EMBL" id="KAB1155099.1"/>
    </source>
</evidence>
<dbReference type="InterPro" id="IPR007110">
    <property type="entry name" value="Ig-like_dom"/>
</dbReference>
<dbReference type="InterPro" id="IPR014755">
    <property type="entry name" value="Cu-Rt/internalin_Ig-like"/>
</dbReference>
<dbReference type="AlphaFoldDB" id="A0A7J5ADH7"/>
<keyword evidence="2" id="KW-0812">Transmembrane</keyword>
<dbReference type="EMBL" id="WAEM01000006">
    <property type="protein sequence ID" value="KAB1155099.1"/>
    <property type="molecule type" value="Genomic_DNA"/>
</dbReference>
<evidence type="ECO:0000256" key="2">
    <source>
        <dbReference type="SAM" id="Phobius"/>
    </source>
</evidence>
<feature type="transmembrane region" description="Helical" evidence="2">
    <location>
        <begin position="24"/>
        <end position="42"/>
    </location>
</feature>
<dbReference type="PROSITE" id="PS50835">
    <property type="entry name" value="IG_LIKE"/>
    <property type="match status" value="1"/>
</dbReference>
<dbReference type="Gene3D" id="2.60.40.1220">
    <property type="match status" value="2"/>
</dbReference>
<gene>
    <name evidence="4" type="ORF">F6464_11825</name>
</gene>
<dbReference type="Gene3D" id="2.60.120.260">
    <property type="entry name" value="Galactose-binding domain-like"/>
    <property type="match status" value="2"/>
</dbReference>
<dbReference type="Proteomes" id="UP000490922">
    <property type="component" value="Unassembled WGS sequence"/>
</dbReference>
<reference evidence="4 5" key="1">
    <citation type="submission" date="2019-09" db="EMBL/GenBank/DDBJ databases">
        <title>Flavobacterium sp. nov., isolated from glacier ice.</title>
        <authorList>
            <person name="Liu Q."/>
        </authorList>
    </citation>
    <scope>NUCLEOTIDE SEQUENCE [LARGE SCALE GENOMIC DNA]</scope>
    <source>
        <strain evidence="4 5">NBRC 112527</strain>
    </source>
</reference>
<dbReference type="RefSeq" id="WP_191963379.1">
    <property type="nucleotide sequence ID" value="NZ_WAEM01000006.1"/>
</dbReference>
<feature type="domain" description="Ig-like" evidence="3">
    <location>
        <begin position="742"/>
        <end position="830"/>
    </location>
</feature>